<evidence type="ECO:0000313" key="3">
    <source>
        <dbReference type="EMBL" id="KOG10264.1"/>
    </source>
</evidence>
<sequence length="357" mass="39057">MVLPWLILTILVLATVTAWRLPTVVRLREARRPARPPAVRGSRRTGPCSALILYGEGGDELVHALAARGVRTVLRSADHLTVDILGNVACIREQVTQRDLADFGLVHIRDHRLPPGLLSTISCYLSAHRRTLVNGDSLGGARSGLAAPSRLHQYVKLALFGENVPDTAHLPASRLSPSFDMLAARFGTPFVLKPMYACAGELTRLIGEDAELAETLRDRRHRGLLFLAQRYVPNNGTFLIWVLGAEVRLVIHRCSTDGSQITSRAGASHATLFEPDGFDDDVKRTAVRCADLFGYDIAAVTVVQDRVTRLWYVLGVNGSPAIGEGPFSTEVSRVYADFAARRLRADVPSVTREGRQA</sequence>
<dbReference type="Gene3D" id="3.30.470.20">
    <property type="entry name" value="ATP-grasp fold, B domain"/>
    <property type="match status" value="1"/>
</dbReference>
<dbReference type="RefSeq" id="WP_033210976.1">
    <property type="nucleotide sequence ID" value="NZ_LGUP01000394.1"/>
</dbReference>
<dbReference type="EMBL" id="LGUP01000394">
    <property type="protein sequence ID" value="KOG10264.1"/>
    <property type="molecule type" value="Genomic_DNA"/>
</dbReference>
<dbReference type="AlphaFoldDB" id="A0A0L8J9S2"/>
<evidence type="ECO:0000256" key="1">
    <source>
        <dbReference type="PROSITE-ProRule" id="PRU00409"/>
    </source>
</evidence>
<evidence type="ECO:0000259" key="2">
    <source>
        <dbReference type="PROSITE" id="PS50975"/>
    </source>
</evidence>
<dbReference type="SUPFAM" id="SSF56059">
    <property type="entry name" value="Glutathione synthetase ATP-binding domain-like"/>
    <property type="match status" value="1"/>
</dbReference>
<dbReference type="InterPro" id="IPR013651">
    <property type="entry name" value="ATP-grasp_RimK-type"/>
</dbReference>
<dbReference type="GO" id="GO:0005524">
    <property type="term" value="F:ATP binding"/>
    <property type="evidence" value="ECO:0007669"/>
    <property type="project" value="UniProtKB-UniRule"/>
</dbReference>
<protein>
    <recommendedName>
        <fullName evidence="2">ATP-grasp domain-containing protein</fullName>
    </recommendedName>
</protein>
<organism evidence="3 4">
    <name type="scientific">Streptomyces viridochromogenes</name>
    <dbReference type="NCBI Taxonomy" id="1938"/>
    <lineage>
        <taxon>Bacteria</taxon>
        <taxon>Bacillati</taxon>
        <taxon>Actinomycetota</taxon>
        <taxon>Actinomycetes</taxon>
        <taxon>Kitasatosporales</taxon>
        <taxon>Streptomycetaceae</taxon>
        <taxon>Streptomyces</taxon>
    </lineage>
</organism>
<name>A0A0L8J9S2_STRVR</name>
<gene>
    <name evidence="3" type="ORF">ADK34_35590</name>
</gene>
<keyword evidence="1" id="KW-0547">Nucleotide-binding</keyword>
<evidence type="ECO:0000313" key="4">
    <source>
        <dbReference type="Proteomes" id="UP000037023"/>
    </source>
</evidence>
<dbReference type="Pfam" id="PF08443">
    <property type="entry name" value="RimK"/>
    <property type="match status" value="1"/>
</dbReference>
<feature type="domain" description="ATP-grasp" evidence="2">
    <location>
        <begin position="156"/>
        <end position="347"/>
    </location>
</feature>
<reference evidence="3 4" key="1">
    <citation type="submission" date="2015-06" db="EMBL/GenBank/DDBJ databases">
        <authorList>
            <person name="Hoefler B.C."/>
            <person name="Straight P.D."/>
        </authorList>
    </citation>
    <scope>NUCLEOTIDE SEQUENCE [LARGE SCALE GENOMIC DNA]</scope>
    <source>
        <strain evidence="3 4">NRRL 3427</strain>
    </source>
</reference>
<accession>A0A0L8J9S2</accession>
<comment type="caution">
    <text evidence="3">The sequence shown here is derived from an EMBL/GenBank/DDBJ whole genome shotgun (WGS) entry which is preliminary data.</text>
</comment>
<dbReference type="GO" id="GO:0046872">
    <property type="term" value="F:metal ion binding"/>
    <property type="evidence" value="ECO:0007669"/>
    <property type="project" value="InterPro"/>
</dbReference>
<dbReference type="PROSITE" id="PS50975">
    <property type="entry name" value="ATP_GRASP"/>
    <property type="match status" value="1"/>
</dbReference>
<dbReference type="InterPro" id="IPR011761">
    <property type="entry name" value="ATP-grasp"/>
</dbReference>
<proteinExistence type="predicted"/>
<dbReference type="OrthoDB" id="4005210at2"/>
<dbReference type="PATRIC" id="fig|1938.6.peg.7684"/>
<dbReference type="Proteomes" id="UP000037023">
    <property type="component" value="Unassembled WGS sequence"/>
</dbReference>
<keyword evidence="1" id="KW-0067">ATP-binding</keyword>